<gene>
    <name evidence="1" type="ORF">JHL16_06190</name>
</gene>
<organism evidence="1 2">
    <name type="scientific">Taklimakanibacter albus</name>
    <dbReference type="NCBI Taxonomy" id="2800327"/>
    <lineage>
        <taxon>Bacteria</taxon>
        <taxon>Pseudomonadati</taxon>
        <taxon>Pseudomonadota</taxon>
        <taxon>Alphaproteobacteria</taxon>
        <taxon>Hyphomicrobiales</taxon>
        <taxon>Aestuariivirgaceae</taxon>
        <taxon>Taklimakanibacter</taxon>
    </lineage>
</organism>
<protein>
    <submittedName>
        <fullName evidence="1">Toll/interleukin-1 receptor domain-containing protein</fullName>
    </submittedName>
</protein>
<sequence>MSGTQVFLSYVEDTKPFVDEFREFFFSRDVELYCLDRDVTASEVERDVLAERIKAADVFIAFIGNAYETDRGHELVQCASLRRAGRFPRIVPLTLSQGGKVAWEKFKKEHQLEVEDEPFYEPGTAKWITPDVQKIVEIRKVVLKPVVPAKTAIDIKHMVLLGHPKSTLAAGVRQASDQLAEAMKASGAVMTSWPDDWCDPDRKASFEPGALFVQPVAAADAPGHVEEPGRTERYLRVALSEESKPALDRSRIMLWLPKGEQNEAFAKLAGNDAWPAFQTGAPSELSQVLARLLGRDRRGPVLTLEGVDEPGAEAADVRRQLPEEIFGCVRRYLPEENTYVEYPPAEFETHFGDIAAQRPILVAHDLKASANVLMGKGDPRQEILAKFTDVQERADRILQAQGLNIEDVFWVACIANGRHGLPRSPHLPTFHLRRWVILELQHAGEKFIPEEQSRQRLDAALGAWAQAA</sequence>
<accession>A0ACC5QZZ8</accession>
<reference evidence="1" key="1">
    <citation type="submission" date="2021-01" db="EMBL/GenBank/DDBJ databases">
        <authorList>
            <person name="Sun Q."/>
        </authorList>
    </citation>
    <scope>NUCLEOTIDE SEQUENCE</scope>
    <source>
        <strain evidence="1">YIM B02566</strain>
    </source>
</reference>
<comment type="caution">
    <text evidence="1">The sequence shown here is derived from an EMBL/GenBank/DDBJ whole genome shotgun (WGS) entry which is preliminary data.</text>
</comment>
<dbReference type="EMBL" id="JAENHL010000006">
    <property type="protein sequence ID" value="MBK1865935.1"/>
    <property type="molecule type" value="Genomic_DNA"/>
</dbReference>
<proteinExistence type="predicted"/>
<name>A0ACC5QZZ8_9HYPH</name>
<dbReference type="Proteomes" id="UP000616151">
    <property type="component" value="Unassembled WGS sequence"/>
</dbReference>
<evidence type="ECO:0000313" key="2">
    <source>
        <dbReference type="Proteomes" id="UP000616151"/>
    </source>
</evidence>
<keyword evidence="2" id="KW-1185">Reference proteome</keyword>
<keyword evidence="1" id="KW-0675">Receptor</keyword>
<evidence type="ECO:0000313" key="1">
    <source>
        <dbReference type="EMBL" id="MBK1865935.1"/>
    </source>
</evidence>